<dbReference type="InterPro" id="IPR023795">
    <property type="entry name" value="Serpin_CS"/>
</dbReference>
<dbReference type="CDD" id="cd00172">
    <property type="entry name" value="serpin"/>
    <property type="match status" value="1"/>
</dbReference>
<dbReference type="PANTHER" id="PTHR11461:SF211">
    <property type="entry name" value="GH10112P-RELATED"/>
    <property type="match status" value="1"/>
</dbReference>
<dbReference type="AlphaFoldDB" id="A0ABD0YN07"/>
<dbReference type="InterPro" id="IPR042178">
    <property type="entry name" value="Serpin_sf_1"/>
</dbReference>
<organism evidence="6 7">
    <name type="scientific">Ranatra chinensis</name>
    <dbReference type="NCBI Taxonomy" id="642074"/>
    <lineage>
        <taxon>Eukaryota</taxon>
        <taxon>Metazoa</taxon>
        <taxon>Ecdysozoa</taxon>
        <taxon>Arthropoda</taxon>
        <taxon>Hexapoda</taxon>
        <taxon>Insecta</taxon>
        <taxon>Pterygota</taxon>
        <taxon>Neoptera</taxon>
        <taxon>Paraneoptera</taxon>
        <taxon>Hemiptera</taxon>
        <taxon>Heteroptera</taxon>
        <taxon>Panheteroptera</taxon>
        <taxon>Nepomorpha</taxon>
        <taxon>Nepidae</taxon>
        <taxon>Ranatrinae</taxon>
        <taxon>Ranatra</taxon>
    </lineage>
</organism>
<keyword evidence="3" id="KW-0722">Serine protease inhibitor</keyword>
<keyword evidence="2" id="KW-0646">Protease inhibitor</keyword>
<accession>A0ABD0YN07</accession>
<dbReference type="GO" id="GO:0004867">
    <property type="term" value="F:serine-type endopeptidase inhibitor activity"/>
    <property type="evidence" value="ECO:0007669"/>
    <property type="project" value="UniProtKB-KW"/>
</dbReference>
<evidence type="ECO:0000313" key="6">
    <source>
        <dbReference type="EMBL" id="KAL1132650.1"/>
    </source>
</evidence>
<dbReference type="Gene3D" id="2.30.39.10">
    <property type="entry name" value="Alpha-1-antitrypsin, domain 1"/>
    <property type="match status" value="1"/>
</dbReference>
<comment type="similarity">
    <text evidence="1 4">Belongs to the serpin family.</text>
</comment>
<proteinExistence type="inferred from homology"/>
<gene>
    <name evidence="6" type="ORF">AAG570_010602</name>
</gene>
<evidence type="ECO:0000313" key="7">
    <source>
        <dbReference type="Proteomes" id="UP001558652"/>
    </source>
</evidence>
<comment type="caution">
    <text evidence="6">The sequence shown here is derived from an EMBL/GenBank/DDBJ whole genome shotgun (WGS) entry which is preliminary data.</text>
</comment>
<dbReference type="InterPro" id="IPR000215">
    <property type="entry name" value="Serpin_fam"/>
</dbReference>
<evidence type="ECO:0000256" key="4">
    <source>
        <dbReference type="RuleBase" id="RU000411"/>
    </source>
</evidence>
<dbReference type="Proteomes" id="UP001558652">
    <property type="component" value="Unassembled WGS sequence"/>
</dbReference>
<evidence type="ECO:0000256" key="1">
    <source>
        <dbReference type="ARBA" id="ARBA00009500"/>
    </source>
</evidence>
<keyword evidence="7" id="KW-1185">Reference proteome</keyword>
<dbReference type="PROSITE" id="PS00284">
    <property type="entry name" value="SERPIN"/>
    <property type="match status" value="1"/>
</dbReference>
<reference evidence="6 7" key="1">
    <citation type="submission" date="2024-07" db="EMBL/GenBank/DDBJ databases">
        <title>Chromosome-level genome assembly of the water stick insect Ranatra chinensis (Heteroptera: Nepidae).</title>
        <authorList>
            <person name="Liu X."/>
        </authorList>
    </citation>
    <scope>NUCLEOTIDE SEQUENCE [LARGE SCALE GENOMIC DNA]</scope>
    <source>
        <strain evidence="6">Cailab_2021Rc</strain>
        <tissue evidence="6">Muscle</tissue>
    </source>
</reference>
<evidence type="ECO:0000259" key="5">
    <source>
        <dbReference type="SMART" id="SM00093"/>
    </source>
</evidence>
<evidence type="ECO:0000256" key="3">
    <source>
        <dbReference type="ARBA" id="ARBA00022900"/>
    </source>
</evidence>
<dbReference type="InterPro" id="IPR023796">
    <property type="entry name" value="Serpin_dom"/>
</dbReference>
<dbReference type="InterPro" id="IPR036186">
    <property type="entry name" value="Serpin_sf"/>
</dbReference>
<dbReference type="SMART" id="SM00093">
    <property type="entry name" value="SERPIN"/>
    <property type="match status" value="1"/>
</dbReference>
<name>A0ABD0YN07_9HEMI</name>
<dbReference type="InterPro" id="IPR042185">
    <property type="entry name" value="Serpin_sf_2"/>
</dbReference>
<dbReference type="SUPFAM" id="SSF56574">
    <property type="entry name" value="Serpins"/>
    <property type="match status" value="1"/>
</dbReference>
<protein>
    <recommendedName>
        <fullName evidence="5">Serpin domain-containing protein</fullName>
    </recommendedName>
</protein>
<feature type="domain" description="Serpin" evidence="5">
    <location>
        <begin position="53"/>
        <end position="467"/>
    </location>
</feature>
<evidence type="ECO:0000256" key="2">
    <source>
        <dbReference type="ARBA" id="ARBA00022690"/>
    </source>
</evidence>
<sequence>MPSSAGLLGSQFMDVLIVVTQSDCRQLDEESFVKTDLSEAGRLVSDGVKRFGIDVFKVMCSESRKNLIFSPFSISLGVGMLYMMTAGRSADEITKALYLQSDSQEIAEGFNDMMQSAKRSHPLVTLPDGEYRKKGHYSTRRSRDERLLSRRGGFKGWVEEDSEDTRGLGSMRLSRNGSVEIGNRAYVDDRFTLKQSYLDTIQNYLEADSENVDFSDPENARQIINQWVSNKTKGKVPTLFQPGTIDLSTKIALVNTLYFKGLWHYPFNNALSMERDFHTEDGQVKKVNMMSITKSFRFAEIPKLELKAISLPYENGRQKMLIILPDKPDGLVKLEQTLTLDNIQNEILNVMGYEMVKVRIPKFNLDESISLKNTLIKMGVVSVFDANKANFSRGVDVDGLEVSAVQHRACIEVDAKGTVGAAATGIAISLRSGLMVSPSFIADHPFIFVITDVGKKAILFMGRYMGPP</sequence>
<dbReference type="PANTHER" id="PTHR11461">
    <property type="entry name" value="SERINE PROTEASE INHIBITOR, SERPIN"/>
    <property type="match status" value="1"/>
</dbReference>
<dbReference type="EMBL" id="JBFDAA010000005">
    <property type="protein sequence ID" value="KAL1132650.1"/>
    <property type="molecule type" value="Genomic_DNA"/>
</dbReference>
<dbReference type="Pfam" id="PF00079">
    <property type="entry name" value="Serpin"/>
    <property type="match status" value="2"/>
</dbReference>
<dbReference type="Gene3D" id="3.30.497.10">
    <property type="entry name" value="Antithrombin, subunit I, domain 2"/>
    <property type="match status" value="2"/>
</dbReference>